<dbReference type="InterPro" id="IPR003377">
    <property type="entry name" value="Cornichon"/>
</dbReference>
<dbReference type="OrthoDB" id="434393at2759"/>
<dbReference type="AlphaFoldDB" id="A0A813PA77"/>
<evidence type="ECO:0008006" key="9">
    <source>
        <dbReference type="Google" id="ProtNLM"/>
    </source>
</evidence>
<sequence length="145" mass="16880">MGFTYLAFAYIIALIFTAFLIFFAIWHVIAFDELKNDQKNPIEQCKTLNPLVLPEYLGHGLMVLLVLLGGDFITVVFNIPLMLYNIRKYKNRPVMTGFGIYDPTLVMNGDILNREMREGWIKLGFYMISFFYYLYSFISTLITSN</sequence>
<keyword evidence="3 6" id="KW-0812">Transmembrane</keyword>
<dbReference type="EMBL" id="CAJNOC010000328">
    <property type="protein sequence ID" value="CAF0745847.1"/>
    <property type="molecule type" value="Genomic_DNA"/>
</dbReference>
<name>A0A813PA77_9BILA</name>
<evidence type="ECO:0000313" key="7">
    <source>
        <dbReference type="EMBL" id="CAF0745847.1"/>
    </source>
</evidence>
<evidence type="ECO:0000256" key="6">
    <source>
        <dbReference type="SAM" id="Phobius"/>
    </source>
</evidence>
<comment type="subcellular location">
    <subcellularLocation>
        <location evidence="1">Membrane</location>
        <topology evidence="1">Multi-pass membrane protein</topology>
    </subcellularLocation>
</comment>
<evidence type="ECO:0000256" key="3">
    <source>
        <dbReference type="ARBA" id="ARBA00022692"/>
    </source>
</evidence>
<proteinExistence type="inferred from homology"/>
<keyword evidence="4 6" id="KW-1133">Transmembrane helix</keyword>
<comment type="caution">
    <text evidence="7">The sequence shown here is derived from an EMBL/GenBank/DDBJ whole genome shotgun (WGS) entry which is preliminary data.</text>
</comment>
<evidence type="ECO:0000256" key="5">
    <source>
        <dbReference type="ARBA" id="ARBA00023136"/>
    </source>
</evidence>
<keyword evidence="8" id="KW-1185">Reference proteome</keyword>
<evidence type="ECO:0000313" key="8">
    <source>
        <dbReference type="Proteomes" id="UP000663879"/>
    </source>
</evidence>
<reference evidence="7" key="1">
    <citation type="submission" date="2021-02" db="EMBL/GenBank/DDBJ databases">
        <authorList>
            <person name="Nowell W R."/>
        </authorList>
    </citation>
    <scope>NUCLEOTIDE SEQUENCE</scope>
    <source>
        <strain evidence="7">Ploen Becks lab</strain>
    </source>
</reference>
<dbReference type="PANTHER" id="PTHR12290">
    <property type="entry name" value="CORNICHON-RELATED"/>
    <property type="match status" value="1"/>
</dbReference>
<dbReference type="GO" id="GO:0016020">
    <property type="term" value="C:membrane"/>
    <property type="evidence" value="ECO:0007669"/>
    <property type="project" value="UniProtKB-SubCell"/>
</dbReference>
<dbReference type="SMART" id="SM01398">
    <property type="entry name" value="Cornichon"/>
    <property type="match status" value="1"/>
</dbReference>
<protein>
    <recommendedName>
        <fullName evidence="9">Cornichon</fullName>
    </recommendedName>
</protein>
<keyword evidence="5 6" id="KW-0472">Membrane</keyword>
<feature type="transmembrane region" description="Helical" evidence="6">
    <location>
        <begin position="123"/>
        <end position="142"/>
    </location>
</feature>
<dbReference type="Proteomes" id="UP000663879">
    <property type="component" value="Unassembled WGS sequence"/>
</dbReference>
<feature type="transmembrane region" description="Helical" evidence="6">
    <location>
        <begin position="56"/>
        <end position="83"/>
    </location>
</feature>
<accession>A0A813PA77</accession>
<evidence type="ECO:0000256" key="1">
    <source>
        <dbReference type="ARBA" id="ARBA00004141"/>
    </source>
</evidence>
<dbReference type="Pfam" id="PF03311">
    <property type="entry name" value="Cornichon"/>
    <property type="match status" value="1"/>
</dbReference>
<gene>
    <name evidence="7" type="ORF">OXX778_LOCUS3643</name>
</gene>
<organism evidence="7 8">
    <name type="scientific">Brachionus calyciflorus</name>
    <dbReference type="NCBI Taxonomy" id="104777"/>
    <lineage>
        <taxon>Eukaryota</taxon>
        <taxon>Metazoa</taxon>
        <taxon>Spiralia</taxon>
        <taxon>Gnathifera</taxon>
        <taxon>Rotifera</taxon>
        <taxon>Eurotatoria</taxon>
        <taxon>Monogononta</taxon>
        <taxon>Pseudotrocha</taxon>
        <taxon>Ploima</taxon>
        <taxon>Brachionidae</taxon>
        <taxon>Brachionus</taxon>
    </lineage>
</organism>
<evidence type="ECO:0000256" key="4">
    <source>
        <dbReference type="ARBA" id="ARBA00022989"/>
    </source>
</evidence>
<evidence type="ECO:0000256" key="2">
    <source>
        <dbReference type="ARBA" id="ARBA00010095"/>
    </source>
</evidence>
<dbReference type="GO" id="GO:0016192">
    <property type="term" value="P:vesicle-mediated transport"/>
    <property type="evidence" value="ECO:0007669"/>
    <property type="project" value="InterPro"/>
</dbReference>
<comment type="similarity">
    <text evidence="2">Belongs to the cornichon family.</text>
</comment>
<feature type="transmembrane region" description="Helical" evidence="6">
    <location>
        <begin position="7"/>
        <end position="29"/>
    </location>
</feature>